<proteinExistence type="inferred from homology"/>
<name>A0A1F2PA56_9EURY</name>
<organism evidence="7 8">
    <name type="scientific">Candidatus Syntropharchaeum caldarium</name>
    <dbReference type="NCBI Taxonomy" id="1838285"/>
    <lineage>
        <taxon>Archaea</taxon>
        <taxon>Methanobacteriati</taxon>
        <taxon>Methanobacteriota</taxon>
        <taxon>Stenosarchaea group</taxon>
        <taxon>Methanomicrobia</taxon>
        <taxon>Methanosarcinales</taxon>
        <taxon>ANME-2 cluster</taxon>
        <taxon>Candidatus Syntropharchaeum</taxon>
    </lineage>
</organism>
<dbReference type="SUPFAM" id="SSF48576">
    <property type="entry name" value="Terpenoid synthases"/>
    <property type="match status" value="1"/>
</dbReference>
<keyword evidence="4" id="KW-0479">Metal-binding</keyword>
<evidence type="ECO:0000313" key="8">
    <source>
        <dbReference type="Proteomes" id="UP000186940"/>
    </source>
</evidence>
<dbReference type="InterPro" id="IPR008949">
    <property type="entry name" value="Isoprenoid_synthase_dom_sf"/>
</dbReference>
<dbReference type="AlphaFoldDB" id="A0A1F2PA56"/>
<comment type="cofactor">
    <cofactor evidence="1">
        <name>Mg(2+)</name>
        <dbReference type="ChEBI" id="CHEBI:18420"/>
    </cofactor>
</comment>
<dbReference type="InterPro" id="IPR000092">
    <property type="entry name" value="Polyprenyl_synt"/>
</dbReference>
<protein>
    <submittedName>
        <fullName evidence="7">Octaprenyl-diphosphate synthase</fullName>
    </submittedName>
</protein>
<evidence type="ECO:0000256" key="3">
    <source>
        <dbReference type="ARBA" id="ARBA00022679"/>
    </source>
</evidence>
<evidence type="ECO:0000256" key="5">
    <source>
        <dbReference type="ARBA" id="ARBA00022842"/>
    </source>
</evidence>
<dbReference type="PANTHER" id="PTHR12001:SF85">
    <property type="entry name" value="SHORT CHAIN ISOPRENYL DIPHOSPHATE SYNTHASE"/>
    <property type="match status" value="1"/>
</dbReference>
<keyword evidence="3 6" id="KW-0808">Transferase</keyword>
<accession>A0A1F2PA56</accession>
<dbReference type="SFLD" id="SFLDS00005">
    <property type="entry name" value="Isoprenoid_Synthase_Type_I"/>
    <property type="match status" value="1"/>
</dbReference>
<evidence type="ECO:0000313" key="7">
    <source>
        <dbReference type="EMBL" id="OFV67954.1"/>
    </source>
</evidence>
<dbReference type="STRING" id="1838285.SCAL_000594"/>
<dbReference type="EMBL" id="LYOS01000002">
    <property type="protein sequence ID" value="OFV67954.1"/>
    <property type="molecule type" value="Genomic_DNA"/>
</dbReference>
<dbReference type="GO" id="GO:0004659">
    <property type="term" value="F:prenyltransferase activity"/>
    <property type="evidence" value="ECO:0007669"/>
    <property type="project" value="InterPro"/>
</dbReference>
<dbReference type="CDD" id="cd00685">
    <property type="entry name" value="Trans_IPPS_HT"/>
    <property type="match status" value="1"/>
</dbReference>
<keyword evidence="8" id="KW-1185">Reference proteome</keyword>
<dbReference type="GO" id="GO:0046872">
    <property type="term" value="F:metal ion binding"/>
    <property type="evidence" value="ECO:0007669"/>
    <property type="project" value="UniProtKB-KW"/>
</dbReference>
<dbReference type="Proteomes" id="UP000186940">
    <property type="component" value="Unassembled WGS sequence"/>
</dbReference>
<evidence type="ECO:0000256" key="2">
    <source>
        <dbReference type="ARBA" id="ARBA00006706"/>
    </source>
</evidence>
<evidence type="ECO:0000256" key="4">
    <source>
        <dbReference type="ARBA" id="ARBA00022723"/>
    </source>
</evidence>
<keyword evidence="5" id="KW-0460">Magnesium</keyword>
<dbReference type="GO" id="GO:0008299">
    <property type="term" value="P:isoprenoid biosynthetic process"/>
    <property type="evidence" value="ECO:0007669"/>
    <property type="project" value="InterPro"/>
</dbReference>
<dbReference type="PANTHER" id="PTHR12001">
    <property type="entry name" value="GERANYLGERANYL PYROPHOSPHATE SYNTHASE"/>
    <property type="match status" value="1"/>
</dbReference>
<dbReference type="Pfam" id="PF00348">
    <property type="entry name" value="polyprenyl_synt"/>
    <property type="match status" value="1"/>
</dbReference>
<dbReference type="Gene3D" id="1.10.600.10">
    <property type="entry name" value="Farnesyl Diphosphate Synthase"/>
    <property type="match status" value="1"/>
</dbReference>
<evidence type="ECO:0000256" key="6">
    <source>
        <dbReference type="RuleBase" id="RU004466"/>
    </source>
</evidence>
<comment type="caution">
    <text evidence="7">The sequence shown here is derived from an EMBL/GenBank/DDBJ whole genome shotgun (WGS) entry which is preliminary data.</text>
</comment>
<gene>
    <name evidence="7" type="ORF">SCAL_000594</name>
</gene>
<sequence>MNPCEWEEKQLIENRLNRILDEIDDWPHNREIMQYIIRSGGKRTRSIIVLLTCELTGGDARDAVDAAVAVEFSHIASLIHDDILDAGKMRHGIPTIYEKYGLDQAILIGDFLISNSIFLGSTYDEAVIKDLALATMNMAEGEILDTASRTDPYFDEDKYYDLIEKKTASLFSAAASIGGRIGGASEKEVLMLKEIGTKAGIAYQILDDLLEFLNLEIDKHSSDASVTLPLILNKTMEEEEVKFECIERIRSLVGGCMDLINAFPESPARKRLIQVIEYMTLEQLKDECYL</sequence>
<comment type="similarity">
    <text evidence="2 6">Belongs to the FPP/GGPP synthase family.</text>
</comment>
<evidence type="ECO:0000256" key="1">
    <source>
        <dbReference type="ARBA" id="ARBA00001946"/>
    </source>
</evidence>
<reference evidence="7" key="1">
    <citation type="submission" date="2016-05" db="EMBL/GenBank/DDBJ databases">
        <title>Microbial consortia oxidize butane by reversing methanogenesis.</title>
        <authorList>
            <person name="Laso-Perez R."/>
            <person name="Richter M."/>
            <person name="Wegener G."/>
            <person name="Musat F."/>
        </authorList>
    </citation>
    <scope>NUCLEOTIDE SEQUENCE [LARGE SCALE GENOMIC DNA]</scope>
    <source>
        <strain evidence="7">BOX2</strain>
    </source>
</reference>